<feature type="region of interest" description="Disordered" evidence="10">
    <location>
        <begin position="261"/>
        <end position="284"/>
    </location>
</feature>
<evidence type="ECO:0000256" key="7">
    <source>
        <dbReference type="ARBA" id="ARBA00023242"/>
    </source>
</evidence>
<evidence type="ECO:0000256" key="5">
    <source>
        <dbReference type="ARBA" id="ARBA00022833"/>
    </source>
</evidence>
<comment type="subcellular location">
    <subcellularLocation>
        <location evidence="1">Nucleus</location>
    </subcellularLocation>
</comment>
<reference evidence="12" key="2">
    <citation type="submission" date="2015-06" db="UniProtKB">
        <authorList>
            <consortium name="EnsemblPlants"/>
        </authorList>
    </citation>
    <scope>IDENTIFICATION</scope>
</reference>
<dbReference type="GO" id="GO:0006260">
    <property type="term" value="P:DNA replication"/>
    <property type="evidence" value="ECO:0007669"/>
    <property type="project" value="TreeGrafter"/>
</dbReference>
<dbReference type="EnsemblPlants" id="ORUFI03G24260.2">
    <property type="protein sequence ID" value="ORUFI03G24260.2"/>
    <property type="gene ID" value="ORUFI03G24260"/>
</dbReference>
<dbReference type="InterPro" id="IPR019447">
    <property type="entry name" value="DNA/RNA-bd_Kin17_WH-like_dom"/>
</dbReference>
<evidence type="ECO:0000256" key="9">
    <source>
        <dbReference type="SAM" id="Coils"/>
    </source>
</evidence>
<dbReference type="SMART" id="SM01253">
    <property type="entry name" value="Kin17_mid"/>
    <property type="match status" value="1"/>
</dbReference>
<dbReference type="PANTHER" id="PTHR12805:SF0">
    <property type="entry name" value="DNA_RNA-BINDING PROTEIN KIN17"/>
    <property type="match status" value="1"/>
</dbReference>
<evidence type="ECO:0000256" key="2">
    <source>
        <dbReference type="ARBA" id="ARBA00008517"/>
    </source>
</evidence>
<dbReference type="InterPro" id="IPR056767">
    <property type="entry name" value="C2H2-Znf_KIN17"/>
</dbReference>
<keyword evidence="4" id="KW-0863">Zinc-finger</keyword>
<name>A0A0E0NXC3_ORYRU</name>
<dbReference type="Pfam" id="PF10357">
    <property type="entry name" value="WH_KIN17"/>
    <property type="match status" value="1"/>
</dbReference>
<sequence length="892" mass="101520">MGKHEFLTPKAIANRIKAKGLQKLRWYCQMCQKQCRDENGFKCHCMSESHQRQMQVFGQAPDRVVEGFSEEFLDAFLTLLRRAHRHSRIAATVVYNEFIADRHHVHMNSTRWATLTEFVKFLGREGHCKVEDTPKGWFITYIDRDSEQAVKARLKRKRIKSDLAEDERQERMIARQIERAQQSMGKTNGELGDDASPDGSEGESGSEDEYSDSENDHEGQEEDAKEANNAAGKIAIALQRAVPGPKVNPLDDKPKVKFGFEEEDEVSARDKEKEELAKKKGKDAINAAEARRSALDELMKEEEKAKERSNRKDYWLCPGIVVKVMSKSLAEKGYCKQKGVVKRVIDKYVGEIEMLESKHVLRVDQDELETVIPQIGGLVRIVNGAYRGSNARLLSVDTERFCAKVQVEKGLYDGKVLKAIEIRPCKLGFFNLKVTRDYLDIEKGVNRRPLYESHPLSSFSWTTTDNMDMVLHGKKDELHDIFESALKSSDLKGLHSECLTDMWIGRDRFAFIDLSAGPFAWGPAVGGDGVRTELSLPNVAKTIGAVAVTYRWNPRKLDLYKSKVSAAKRKRNIEYTLSDSSAMAVNTTVDLWFEQCTFTAWDGGRAEGFLSMEVTEEEAEAKLQDTIREILIFWRELDERRHDLKSELEGYNTGDSDDINKKKALDALNRMEKWNLFKDVPEEHHSYTVARDSFLAHLGSVLWGSMRHVIAPSVSHRAHHYYDKLSFQLYFVTQEKVRNIKQLPVNVKSVTEGLSSVLLQFQKPMFSQHMLSLSEDPALIMAFAMARRAAAVPLLLVNGFSKSTVHTYLDSAILQHQLQRLSEHNLLKVWCWAGDSKLPELFASLYLKRSKFVFSVVCACGFFFLSFCKTLVGGCWGWLIPAPLASFFFFPA</sequence>
<evidence type="ECO:0000256" key="1">
    <source>
        <dbReference type="ARBA" id="ARBA00004123"/>
    </source>
</evidence>
<dbReference type="InterPro" id="IPR057228">
    <property type="entry name" value="DUF7906"/>
</dbReference>
<accession>A0A0E0NXC3</accession>
<dbReference type="InterPro" id="IPR037321">
    <property type="entry name" value="KIN17-like"/>
</dbReference>
<dbReference type="FunFam" id="2.30.30.30:FF:000021">
    <property type="entry name" value="DNA/RNA-binding protein KIN17, putative"/>
    <property type="match status" value="1"/>
</dbReference>
<dbReference type="Gene3D" id="2.30.30.30">
    <property type="match status" value="1"/>
</dbReference>
<dbReference type="STRING" id="4529.A0A0E0NXC3"/>
<dbReference type="CDD" id="cd13155">
    <property type="entry name" value="KOW_KIN17"/>
    <property type="match status" value="1"/>
</dbReference>
<dbReference type="AlphaFoldDB" id="A0A0E0NXC3"/>
<evidence type="ECO:0000256" key="8">
    <source>
        <dbReference type="ARBA" id="ARBA00073416"/>
    </source>
</evidence>
<keyword evidence="6 9" id="KW-0175">Coiled coil</keyword>
<dbReference type="GO" id="GO:0005634">
    <property type="term" value="C:nucleus"/>
    <property type="evidence" value="ECO:0007669"/>
    <property type="project" value="UniProtKB-SubCell"/>
</dbReference>
<keyword evidence="5" id="KW-0862">Zinc</keyword>
<feature type="coiled-coil region" evidence="9">
    <location>
        <begin position="285"/>
        <end position="312"/>
    </location>
</feature>
<dbReference type="InterPro" id="IPR036236">
    <property type="entry name" value="Znf_C2H2_sf"/>
</dbReference>
<dbReference type="Pfam" id="PF18131">
    <property type="entry name" value="KN17_SH3"/>
    <property type="match status" value="1"/>
</dbReference>
<dbReference type="GO" id="GO:0006974">
    <property type="term" value="P:DNA damage response"/>
    <property type="evidence" value="ECO:0007669"/>
    <property type="project" value="TreeGrafter"/>
</dbReference>
<dbReference type="GO" id="GO:0003690">
    <property type="term" value="F:double-stranded DNA binding"/>
    <property type="evidence" value="ECO:0007669"/>
    <property type="project" value="TreeGrafter"/>
</dbReference>
<evidence type="ECO:0000259" key="11">
    <source>
        <dbReference type="SMART" id="SM01253"/>
    </source>
</evidence>
<dbReference type="InterPro" id="IPR041995">
    <property type="entry name" value="KOW_KIN17"/>
</dbReference>
<dbReference type="Gene3D" id="1.10.10.2030">
    <property type="entry name" value="DNA/RNA-binding protein Kin17, conserved domain"/>
    <property type="match status" value="1"/>
</dbReference>
<evidence type="ECO:0000256" key="4">
    <source>
        <dbReference type="ARBA" id="ARBA00022771"/>
    </source>
</evidence>
<dbReference type="HOGENOM" id="CLU_011948_1_0_1"/>
<dbReference type="Proteomes" id="UP000008022">
    <property type="component" value="Unassembled WGS sequence"/>
</dbReference>
<feature type="compositionally biased region" description="Basic and acidic residues" evidence="10">
    <location>
        <begin position="261"/>
        <end position="278"/>
    </location>
</feature>
<keyword evidence="13" id="KW-1185">Reference proteome</keyword>
<keyword evidence="3" id="KW-0479">Metal-binding</keyword>
<evidence type="ECO:0000313" key="13">
    <source>
        <dbReference type="Proteomes" id="UP000008022"/>
    </source>
</evidence>
<dbReference type="Gene3D" id="2.30.30.140">
    <property type="match status" value="1"/>
</dbReference>
<evidence type="ECO:0000256" key="6">
    <source>
        <dbReference type="ARBA" id="ARBA00023054"/>
    </source>
</evidence>
<dbReference type="InterPro" id="IPR038254">
    <property type="entry name" value="KIN17_WH-like_sf"/>
</dbReference>
<dbReference type="Pfam" id="PF25092">
    <property type="entry name" value="SH3_KIN17_C"/>
    <property type="match status" value="1"/>
</dbReference>
<keyword evidence="7" id="KW-0539">Nucleus</keyword>
<feature type="domain" description="DNA/RNA-binding protein Kin17 WH-like" evidence="11">
    <location>
        <begin position="52"/>
        <end position="178"/>
    </location>
</feature>
<reference evidence="13" key="1">
    <citation type="submission" date="2013-06" db="EMBL/GenBank/DDBJ databases">
        <authorList>
            <person name="Zhao Q."/>
        </authorList>
    </citation>
    <scope>NUCLEOTIDE SEQUENCE</scope>
    <source>
        <strain evidence="13">cv. W1943</strain>
    </source>
</reference>
<organism evidence="12 13">
    <name type="scientific">Oryza rufipogon</name>
    <name type="common">Brownbeard rice</name>
    <name type="synonym">Asian wild rice</name>
    <dbReference type="NCBI Taxonomy" id="4529"/>
    <lineage>
        <taxon>Eukaryota</taxon>
        <taxon>Viridiplantae</taxon>
        <taxon>Streptophyta</taxon>
        <taxon>Embryophyta</taxon>
        <taxon>Tracheophyta</taxon>
        <taxon>Spermatophyta</taxon>
        <taxon>Magnoliopsida</taxon>
        <taxon>Liliopsida</taxon>
        <taxon>Poales</taxon>
        <taxon>Poaceae</taxon>
        <taxon>BOP clade</taxon>
        <taxon>Oryzoideae</taxon>
        <taxon>Oryzeae</taxon>
        <taxon>Oryzinae</taxon>
        <taxon>Oryza</taxon>
    </lineage>
</organism>
<dbReference type="FunFam" id="1.10.10.2030:FF:000001">
    <property type="entry name" value="DNA/RNA-binding protein KIN17, putative"/>
    <property type="match status" value="1"/>
</dbReference>
<dbReference type="GO" id="GO:0008270">
    <property type="term" value="F:zinc ion binding"/>
    <property type="evidence" value="ECO:0007669"/>
    <property type="project" value="UniProtKB-KW"/>
</dbReference>
<dbReference type="FunFam" id="2.30.30.140:FF:000056">
    <property type="entry name" value="DNA/RNA-binding protein kin17-like"/>
    <property type="match status" value="1"/>
</dbReference>
<dbReference type="InterPro" id="IPR041330">
    <property type="entry name" value="KN17_SH3"/>
</dbReference>
<dbReference type="Pfam" id="PF25483">
    <property type="entry name" value="DUF7906"/>
    <property type="match status" value="1"/>
</dbReference>
<dbReference type="Gramene" id="ORUFI03G24260.2">
    <property type="protein sequence ID" value="ORUFI03G24260.2"/>
    <property type="gene ID" value="ORUFI03G24260"/>
</dbReference>
<proteinExistence type="inferred from homology"/>
<dbReference type="Pfam" id="PF25095">
    <property type="entry name" value="C2H2-zf_KIN17"/>
    <property type="match status" value="1"/>
</dbReference>
<dbReference type="SUPFAM" id="SSF57667">
    <property type="entry name" value="beta-beta-alpha zinc fingers"/>
    <property type="match status" value="1"/>
</dbReference>
<protein>
    <recommendedName>
        <fullName evidence="8">KIN17-like protein</fullName>
    </recommendedName>
</protein>
<comment type="similarity">
    <text evidence="2">Belongs to the KIN17 family.</text>
</comment>
<dbReference type="InterPro" id="IPR014722">
    <property type="entry name" value="Rib_uL2_dom2"/>
</dbReference>
<feature type="region of interest" description="Disordered" evidence="10">
    <location>
        <begin position="179"/>
        <end position="228"/>
    </location>
</feature>
<evidence type="ECO:0000256" key="10">
    <source>
        <dbReference type="SAM" id="MobiDB-lite"/>
    </source>
</evidence>
<dbReference type="eggNOG" id="KOG2837">
    <property type="taxonomic scope" value="Eukaryota"/>
</dbReference>
<feature type="compositionally biased region" description="Acidic residues" evidence="10">
    <location>
        <begin position="191"/>
        <end position="224"/>
    </location>
</feature>
<dbReference type="PANTHER" id="PTHR12805">
    <property type="entry name" value="KIN17 KIN, ANTIGENIC DETERMINANT OF RECA PROTEIN HOMOLOG"/>
    <property type="match status" value="1"/>
</dbReference>
<evidence type="ECO:0000313" key="12">
    <source>
        <dbReference type="EnsemblPlants" id="ORUFI03G24260.2"/>
    </source>
</evidence>
<evidence type="ECO:0000256" key="3">
    <source>
        <dbReference type="ARBA" id="ARBA00022723"/>
    </source>
</evidence>